<dbReference type="NCBIfam" id="NF004846">
    <property type="entry name" value="PRK06197.1"/>
    <property type="match status" value="1"/>
</dbReference>
<organism evidence="2 3">
    <name type="scientific">Bosea caraganae</name>
    <dbReference type="NCBI Taxonomy" id="2763117"/>
    <lineage>
        <taxon>Bacteria</taxon>
        <taxon>Pseudomonadati</taxon>
        <taxon>Pseudomonadota</taxon>
        <taxon>Alphaproteobacteria</taxon>
        <taxon>Hyphomicrobiales</taxon>
        <taxon>Boseaceae</taxon>
        <taxon>Bosea</taxon>
    </lineage>
</organism>
<evidence type="ECO:0000313" key="3">
    <source>
        <dbReference type="Proteomes" id="UP000255207"/>
    </source>
</evidence>
<protein>
    <submittedName>
        <fullName evidence="2">SDR family NAD(P)-dependent oxidoreductase</fullName>
    </submittedName>
</protein>
<dbReference type="PRINTS" id="PR00081">
    <property type="entry name" value="GDHRDH"/>
</dbReference>
<dbReference type="Gene3D" id="3.40.50.720">
    <property type="entry name" value="NAD(P)-binding Rossmann-like Domain"/>
    <property type="match status" value="1"/>
</dbReference>
<dbReference type="PANTHER" id="PTHR43157:SF31">
    <property type="entry name" value="PHOSPHATIDYLINOSITOL-GLYCAN BIOSYNTHESIS CLASS F PROTEIN"/>
    <property type="match status" value="1"/>
</dbReference>
<dbReference type="SUPFAM" id="SSF51735">
    <property type="entry name" value="NAD(P)-binding Rossmann-fold domains"/>
    <property type="match status" value="1"/>
</dbReference>
<dbReference type="OrthoDB" id="109589at2"/>
<dbReference type="InterPro" id="IPR036291">
    <property type="entry name" value="NAD(P)-bd_dom_sf"/>
</dbReference>
<evidence type="ECO:0000256" key="1">
    <source>
        <dbReference type="ARBA" id="ARBA00023002"/>
    </source>
</evidence>
<gene>
    <name evidence="2" type="ORF">DWE98_10675</name>
</gene>
<dbReference type="Proteomes" id="UP000255207">
    <property type="component" value="Unassembled WGS sequence"/>
</dbReference>
<dbReference type="GO" id="GO:0016491">
    <property type="term" value="F:oxidoreductase activity"/>
    <property type="evidence" value="ECO:0007669"/>
    <property type="project" value="UniProtKB-KW"/>
</dbReference>
<sequence>MSGWSVEQIPAQAGRTAVVTGATSGIGFEAALALAGAGARVVLASRNEAKGAEMLARIRAAHPGAEVSFEPLDLASLASVEACAERIAQTTPRLDLLVNNAGVMAIPTRHETVDGFEMQLGANYLGHFALTLRLLPRLLAGTAPRVVTLSSLAHRSGRINFDDLQSRQRYGYWAAYCQSKLATLMFSLELERRARAARWPLMSNAAHPGYALTGLQSAGPRMGRSRPSLMELFSKLIAPFASQSAAAGALPTLYAATSPEAEGGMLYGPDGFYELKGSPRRAKIVEAALDREIWLRLWEASERLTGVTLAQTAA</sequence>
<dbReference type="RefSeq" id="WP_114829220.1">
    <property type="nucleotide sequence ID" value="NZ_QQTO01000022.1"/>
</dbReference>
<dbReference type="EMBL" id="QQTP01000004">
    <property type="protein sequence ID" value="RDJ26278.1"/>
    <property type="molecule type" value="Genomic_DNA"/>
</dbReference>
<name>A0A370L7Z3_9HYPH</name>
<reference evidence="3" key="1">
    <citation type="submission" date="2018-07" db="EMBL/GenBank/DDBJ databases">
        <authorList>
            <person name="Safronova V.I."/>
            <person name="Chirak E.R."/>
            <person name="Sazanova A.L."/>
        </authorList>
    </citation>
    <scope>NUCLEOTIDE SEQUENCE [LARGE SCALE GENOMIC DNA]</scope>
    <source>
        <strain evidence="3">RCAM04685</strain>
    </source>
</reference>
<proteinExistence type="predicted"/>
<keyword evidence="1" id="KW-0560">Oxidoreductase</keyword>
<dbReference type="NCBIfam" id="NF004513">
    <property type="entry name" value="PRK05854.1"/>
    <property type="match status" value="1"/>
</dbReference>
<keyword evidence="3" id="KW-1185">Reference proteome</keyword>
<accession>A0A370L7Z3</accession>
<dbReference type="InterPro" id="IPR002347">
    <property type="entry name" value="SDR_fam"/>
</dbReference>
<dbReference type="Pfam" id="PF00106">
    <property type="entry name" value="adh_short"/>
    <property type="match status" value="1"/>
</dbReference>
<comment type="caution">
    <text evidence="2">The sequence shown here is derived from an EMBL/GenBank/DDBJ whole genome shotgun (WGS) entry which is preliminary data.</text>
</comment>
<dbReference type="PANTHER" id="PTHR43157">
    <property type="entry name" value="PHOSPHATIDYLINOSITOL-GLYCAN BIOSYNTHESIS CLASS F PROTEIN-RELATED"/>
    <property type="match status" value="1"/>
</dbReference>
<evidence type="ECO:0000313" key="2">
    <source>
        <dbReference type="EMBL" id="RDJ26278.1"/>
    </source>
</evidence>
<dbReference type="AlphaFoldDB" id="A0A370L7Z3"/>